<evidence type="ECO:0000313" key="2">
    <source>
        <dbReference type="EMBL" id="MPC23747.1"/>
    </source>
</evidence>
<name>A0A5B7DRI7_PORTR</name>
<proteinExistence type="predicted"/>
<accession>A0A5B7DRI7</accession>
<dbReference type="AlphaFoldDB" id="A0A5B7DRI7"/>
<feature type="compositionally biased region" description="Pro residues" evidence="1">
    <location>
        <begin position="46"/>
        <end position="64"/>
    </location>
</feature>
<reference evidence="2 3" key="1">
    <citation type="submission" date="2019-05" db="EMBL/GenBank/DDBJ databases">
        <title>Another draft genome of Portunus trituberculatus and its Hox gene families provides insights of decapod evolution.</title>
        <authorList>
            <person name="Jeong J.-H."/>
            <person name="Song I."/>
            <person name="Kim S."/>
            <person name="Choi T."/>
            <person name="Kim D."/>
            <person name="Ryu S."/>
            <person name="Kim W."/>
        </authorList>
    </citation>
    <scope>NUCLEOTIDE SEQUENCE [LARGE SCALE GENOMIC DNA]</scope>
    <source>
        <tissue evidence="2">Muscle</tissue>
    </source>
</reference>
<feature type="region of interest" description="Disordered" evidence="1">
    <location>
        <begin position="26"/>
        <end position="74"/>
    </location>
</feature>
<dbReference type="Proteomes" id="UP000324222">
    <property type="component" value="Unassembled WGS sequence"/>
</dbReference>
<gene>
    <name evidence="2" type="ORF">E2C01_016808</name>
</gene>
<evidence type="ECO:0000313" key="3">
    <source>
        <dbReference type="Proteomes" id="UP000324222"/>
    </source>
</evidence>
<dbReference type="EMBL" id="VSRR010001246">
    <property type="protein sequence ID" value="MPC23747.1"/>
    <property type="molecule type" value="Genomic_DNA"/>
</dbReference>
<organism evidence="2 3">
    <name type="scientific">Portunus trituberculatus</name>
    <name type="common">Swimming crab</name>
    <name type="synonym">Neptunus trituberculatus</name>
    <dbReference type="NCBI Taxonomy" id="210409"/>
    <lineage>
        <taxon>Eukaryota</taxon>
        <taxon>Metazoa</taxon>
        <taxon>Ecdysozoa</taxon>
        <taxon>Arthropoda</taxon>
        <taxon>Crustacea</taxon>
        <taxon>Multicrustacea</taxon>
        <taxon>Malacostraca</taxon>
        <taxon>Eumalacostraca</taxon>
        <taxon>Eucarida</taxon>
        <taxon>Decapoda</taxon>
        <taxon>Pleocyemata</taxon>
        <taxon>Brachyura</taxon>
        <taxon>Eubrachyura</taxon>
        <taxon>Portunoidea</taxon>
        <taxon>Portunidae</taxon>
        <taxon>Portuninae</taxon>
        <taxon>Portunus</taxon>
    </lineage>
</organism>
<sequence length="152" mass="17559">MYVCRTSAVKSTHLFLMRAQVACERRDAREEQQTHPTPEKDSCPLSPAPPLPSHPSLHPCPTPAPRSHTRRTNLYEQISRGRIWKRDNRLGIHRFDLETQEVTPATLDSPRMKVPPHVKQLTKNQGSFRPLLITSRSAKQIHTQEEDRLHTY</sequence>
<comment type="caution">
    <text evidence="2">The sequence shown here is derived from an EMBL/GenBank/DDBJ whole genome shotgun (WGS) entry which is preliminary data.</text>
</comment>
<feature type="compositionally biased region" description="Basic and acidic residues" evidence="1">
    <location>
        <begin position="26"/>
        <end position="42"/>
    </location>
</feature>
<keyword evidence="3" id="KW-1185">Reference proteome</keyword>
<evidence type="ECO:0000256" key="1">
    <source>
        <dbReference type="SAM" id="MobiDB-lite"/>
    </source>
</evidence>
<protein>
    <submittedName>
        <fullName evidence="2">Uncharacterized protein</fullName>
    </submittedName>
</protein>